<dbReference type="Proteomes" id="UP001059824">
    <property type="component" value="Chromosome"/>
</dbReference>
<evidence type="ECO:0000256" key="9">
    <source>
        <dbReference type="SAM" id="Phobius"/>
    </source>
</evidence>
<keyword evidence="5 9" id="KW-0812">Transmembrane</keyword>
<evidence type="ECO:0000256" key="3">
    <source>
        <dbReference type="ARBA" id="ARBA00022448"/>
    </source>
</evidence>
<feature type="transmembrane region" description="Helical" evidence="9">
    <location>
        <begin position="36"/>
        <end position="54"/>
    </location>
</feature>
<feature type="transmembrane region" description="Helical" evidence="9">
    <location>
        <begin position="317"/>
        <end position="348"/>
    </location>
</feature>
<sequence length="377" mass="40700">MKVRIEIDTHTFVRFWLVVIGFGLAGLAIYSARTALVIIGAAAFLALALSNPVAKLADKMPGKSRIGATAAAFVLIVAFLGTFIALIVPPIIEQTAKVADNVPTLIDSAQENWHLADEFVKRYGLESQVDSALNSAKENATSWAANIGSSFVSSLGSLFNTVAAIFLALVLTFLMLVEGPTWLRKLWGVYTDEDKMEYHQRLARRMHMVVTGYVTGQIAVSGIGALCAGLMVFILHFFFPAVPMNLALPTVAIAFIFSLIPMFGATIAGVLITALLAFNNVTAAIVFVVFFVVYQQIENNFVSPTIQAKTVELSALAVLVAVTIGLYVFGLAGGIISIPIAGCIKVLLEDHFQQTKKARKKSDKPLHKLVKKLQEEA</sequence>
<feature type="transmembrane region" description="Helical" evidence="9">
    <location>
        <begin position="210"/>
        <end position="239"/>
    </location>
</feature>
<feature type="transmembrane region" description="Helical" evidence="9">
    <location>
        <begin position="278"/>
        <end position="297"/>
    </location>
</feature>
<evidence type="ECO:0000256" key="4">
    <source>
        <dbReference type="ARBA" id="ARBA00022475"/>
    </source>
</evidence>
<dbReference type="PANTHER" id="PTHR21716">
    <property type="entry name" value="TRANSMEMBRANE PROTEIN"/>
    <property type="match status" value="1"/>
</dbReference>
<feature type="transmembrane region" description="Helical" evidence="9">
    <location>
        <begin position="66"/>
        <end position="92"/>
    </location>
</feature>
<dbReference type="RefSeq" id="WP_260764292.1">
    <property type="nucleotide sequence ID" value="NZ_CP045921.1"/>
</dbReference>
<evidence type="ECO:0000256" key="8">
    <source>
        <dbReference type="SAM" id="MobiDB-lite"/>
    </source>
</evidence>
<gene>
    <name evidence="10" type="ORF">GII36_02735</name>
</gene>
<feature type="transmembrane region" description="Helical" evidence="9">
    <location>
        <begin position="251"/>
        <end position="271"/>
    </location>
</feature>
<evidence type="ECO:0000256" key="5">
    <source>
        <dbReference type="ARBA" id="ARBA00022692"/>
    </source>
</evidence>
<keyword evidence="11" id="KW-1185">Reference proteome</keyword>
<feature type="compositionally biased region" description="Basic residues" evidence="8">
    <location>
        <begin position="358"/>
        <end position="371"/>
    </location>
</feature>
<evidence type="ECO:0000256" key="1">
    <source>
        <dbReference type="ARBA" id="ARBA00004651"/>
    </source>
</evidence>
<dbReference type="GO" id="GO:0005886">
    <property type="term" value="C:plasma membrane"/>
    <property type="evidence" value="ECO:0007669"/>
    <property type="project" value="UniProtKB-SubCell"/>
</dbReference>
<comment type="subcellular location">
    <subcellularLocation>
        <location evidence="1">Cell membrane</location>
        <topology evidence="1">Multi-pass membrane protein</topology>
    </subcellularLocation>
</comment>
<evidence type="ECO:0000256" key="6">
    <source>
        <dbReference type="ARBA" id="ARBA00022989"/>
    </source>
</evidence>
<evidence type="ECO:0000313" key="10">
    <source>
        <dbReference type="EMBL" id="QHN42759.1"/>
    </source>
</evidence>
<dbReference type="InterPro" id="IPR002549">
    <property type="entry name" value="AI-2E-like"/>
</dbReference>
<evidence type="ECO:0000256" key="2">
    <source>
        <dbReference type="ARBA" id="ARBA00009773"/>
    </source>
</evidence>
<keyword evidence="3" id="KW-0813">Transport</keyword>
<dbReference type="AlphaFoldDB" id="A0A857MNA9"/>
<dbReference type="KEGG" id="mama:GII36_02735"/>
<reference evidence="10" key="1">
    <citation type="journal article" date="2021" name="Nat. Microbiol.">
        <title>Cocultivation of an ultrasmall environmental parasitic bacterium with lytic ability against bacteria associated with wastewater foams.</title>
        <authorList>
            <person name="Batinovic S."/>
            <person name="Rose J.J.A."/>
            <person name="Ratcliffe J."/>
            <person name="Seviour R.J."/>
            <person name="Petrovski S."/>
        </authorList>
    </citation>
    <scope>NUCLEOTIDE SEQUENCE</scope>
    <source>
        <strain evidence="10">JR1</strain>
    </source>
</reference>
<dbReference type="EMBL" id="CP045921">
    <property type="protein sequence ID" value="QHN42759.1"/>
    <property type="molecule type" value="Genomic_DNA"/>
</dbReference>
<dbReference type="Pfam" id="PF01594">
    <property type="entry name" value="AI-2E_transport"/>
    <property type="match status" value="1"/>
</dbReference>
<keyword evidence="4" id="KW-1003">Cell membrane</keyword>
<dbReference type="PANTHER" id="PTHR21716:SF53">
    <property type="entry name" value="PERMEASE PERM-RELATED"/>
    <property type="match status" value="1"/>
</dbReference>
<organism evidence="10 11">
    <name type="scientific">Candidatus Mycosynbacter amalyticus</name>
    <dbReference type="NCBI Taxonomy" id="2665156"/>
    <lineage>
        <taxon>Bacteria</taxon>
        <taxon>Candidatus Saccharimonadota</taxon>
        <taxon>Candidatus Saccharimonadota incertae sedis</taxon>
        <taxon>Candidatus Mycosynbacter</taxon>
    </lineage>
</organism>
<accession>A0A857MNA9</accession>
<evidence type="ECO:0000256" key="7">
    <source>
        <dbReference type="ARBA" id="ARBA00023136"/>
    </source>
</evidence>
<feature type="region of interest" description="Disordered" evidence="8">
    <location>
        <begin position="358"/>
        <end position="377"/>
    </location>
</feature>
<keyword evidence="7 9" id="KW-0472">Membrane</keyword>
<proteinExistence type="inferred from homology"/>
<keyword evidence="6 9" id="KW-1133">Transmembrane helix</keyword>
<feature type="transmembrane region" description="Helical" evidence="9">
    <location>
        <begin position="158"/>
        <end position="177"/>
    </location>
</feature>
<evidence type="ECO:0000313" key="11">
    <source>
        <dbReference type="Proteomes" id="UP001059824"/>
    </source>
</evidence>
<protein>
    <submittedName>
        <fullName evidence="10">AI-2E family transporter</fullName>
    </submittedName>
</protein>
<comment type="similarity">
    <text evidence="2">Belongs to the autoinducer-2 exporter (AI-2E) (TC 2.A.86) family.</text>
</comment>
<feature type="transmembrane region" description="Helical" evidence="9">
    <location>
        <begin position="12"/>
        <end position="30"/>
    </location>
</feature>
<name>A0A857MNA9_9BACT</name>